<dbReference type="GO" id="GO:0003677">
    <property type="term" value="F:DNA binding"/>
    <property type="evidence" value="ECO:0007669"/>
    <property type="project" value="InterPro"/>
</dbReference>
<dbReference type="Gene3D" id="1.10.10.10">
    <property type="entry name" value="Winged helix-like DNA-binding domain superfamily/Winged helix DNA-binding domain"/>
    <property type="match status" value="1"/>
</dbReference>
<dbReference type="Pfam" id="PF08281">
    <property type="entry name" value="Sigma70_r4_2"/>
    <property type="match status" value="1"/>
</dbReference>
<dbReference type="PANTHER" id="PTHR43133">
    <property type="entry name" value="RNA POLYMERASE ECF-TYPE SIGMA FACTO"/>
    <property type="match status" value="1"/>
</dbReference>
<dbReference type="InterPro" id="IPR014327">
    <property type="entry name" value="RNA_pol_sigma70_bacteroid"/>
</dbReference>
<dbReference type="Proteomes" id="UP000557307">
    <property type="component" value="Unassembled WGS sequence"/>
</dbReference>
<evidence type="ECO:0000256" key="1">
    <source>
        <dbReference type="ARBA" id="ARBA00010641"/>
    </source>
</evidence>
<dbReference type="NCBIfam" id="TIGR02937">
    <property type="entry name" value="sigma70-ECF"/>
    <property type="match status" value="1"/>
</dbReference>
<sequence length="194" mass="22805">MKKVILDDNDLAEGIRKGDLRSFTSFYEAYHRYLFHFSLKFLKSSVLAEEAVHDVFLKVWENRHTLNPDLSLKGYLIKICKNHILTLLQRANREQTLQREICRSLATEHNETEDAIFAADLEVQVEQIISQLPTQRQKIFRMYRFEEMNFDEIASQLAISKGTVKDHMLKANRFIRKYLPLHSDVPLLLLILLS</sequence>
<dbReference type="InterPro" id="IPR013324">
    <property type="entry name" value="RNA_pol_sigma_r3/r4-like"/>
</dbReference>
<dbReference type="SUPFAM" id="SSF88946">
    <property type="entry name" value="Sigma2 domain of RNA polymerase sigma factors"/>
    <property type="match status" value="1"/>
</dbReference>
<evidence type="ECO:0000259" key="5">
    <source>
        <dbReference type="Pfam" id="PF04542"/>
    </source>
</evidence>
<accession>A0A840TQ85</accession>
<dbReference type="GO" id="GO:0006352">
    <property type="term" value="P:DNA-templated transcription initiation"/>
    <property type="evidence" value="ECO:0007669"/>
    <property type="project" value="InterPro"/>
</dbReference>
<gene>
    <name evidence="7" type="ORF">HNQ92_003651</name>
</gene>
<feature type="domain" description="RNA polymerase sigma-70 region 2" evidence="5">
    <location>
        <begin position="26"/>
        <end position="93"/>
    </location>
</feature>
<dbReference type="PANTHER" id="PTHR43133:SF46">
    <property type="entry name" value="RNA POLYMERASE SIGMA-70 FACTOR ECF SUBFAMILY"/>
    <property type="match status" value="1"/>
</dbReference>
<dbReference type="InterPro" id="IPR036388">
    <property type="entry name" value="WH-like_DNA-bd_sf"/>
</dbReference>
<dbReference type="SUPFAM" id="SSF88659">
    <property type="entry name" value="Sigma3 and sigma4 domains of RNA polymerase sigma factors"/>
    <property type="match status" value="1"/>
</dbReference>
<dbReference type="AlphaFoldDB" id="A0A840TQ85"/>
<evidence type="ECO:0000313" key="8">
    <source>
        <dbReference type="Proteomes" id="UP000557307"/>
    </source>
</evidence>
<evidence type="ECO:0000259" key="6">
    <source>
        <dbReference type="Pfam" id="PF08281"/>
    </source>
</evidence>
<dbReference type="NCBIfam" id="TIGR02985">
    <property type="entry name" value="Sig70_bacteroi1"/>
    <property type="match status" value="1"/>
</dbReference>
<proteinExistence type="inferred from homology"/>
<evidence type="ECO:0000256" key="3">
    <source>
        <dbReference type="ARBA" id="ARBA00023082"/>
    </source>
</evidence>
<comment type="similarity">
    <text evidence="1">Belongs to the sigma-70 factor family. ECF subfamily.</text>
</comment>
<evidence type="ECO:0000256" key="2">
    <source>
        <dbReference type="ARBA" id="ARBA00023015"/>
    </source>
</evidence>
<keyword evidence="8" id="KW-1185">Reference proteome</keyword>
<comment type="caution">
    <text evidence="7">The sequence shown here is derived from an EMBL/GenBank/DDBJ whole genome shotgun (WGS) entry which is preliminary data.</text>
</comment>
<dbReference type="EMBL" id="JACHGF010000005">
    <property type="protein sequence ID" value="MBB5285494.1"/>
    <property type="molecule type" value="Genomic_DNA"/>
</dbReference>
<keyword evidence="2" id="KW-0805">Transcription regulation</keyword>
<dbReference type="Gene3D" id="1.10.1740.10">
    <property type="match status" value="1"/>
</dbReference>
<keyword evidence="4" id="KW-0804">Transcription</keyword>
<organism evidence="7 8">
    <name type="scientific">Rhabdobacter roseus</name>
    <dbReference type="NCBI Taxonomy" id="1655419"/>
    <lineage>
        <taxon>Bacteria</taxon>
        <taxon>Pseudomonadati</taxon>
        <taxon>Bacteroidota</taxon>
        <taxon>Cytophagia</taxon>
        <taxon>Cytophagales</taxon>
        <taxon>Cytophagaceae</taxon>
        <taxon>Rhabdobacter</taxon>
    </lineage>
</organism>
<keyword evidence="3" id="KW-0731">Sigma factor</keyword>
<evidence type="ECO:0000313" key="7">
    <source>
        <dbReference type="EMBL" id="MBB5285494.1"/>
    </source>
</evidence>
<dbReference type="GO" id="GO:0016987">
    <property type="term" value="F:sigma factor activity"/>
    <property type="evidence" value="ECO:0007669"/>
    <property type="project" value="UniProtKB-KW"/>
</dbReference>
<dbReference type="InterPro" id="IPR013249">
    <property type="entry name" value="RNA_pol_sigma70_r4_t2"/>
</dbReference>
<protein>
    <submittedName>
        <fullName evidence="7">RNA polymerase sigma-70 factor (ECF subfamily)</fullName>
    </submittedName>
</protein>
<feature type="domain" description="RNA polymerase sigma factor 70 region 4 type 2" evidence="6">
    <location>
        <begin position="124"/>
        <end position="171"/>
    </location>
</feature>
<dbReference type="RefSeq" id="WP_184175692.1">
    <property type="nucleotide sequence ID" value="NZ_JACHGF010000005.1"/>
</dbReference>
<dbReference type="InterPro" id="IPR007627">
    <property type="entry name" value="RNA_pol_sigma70_r2"/>
</dbReference>
<evidence type="ECO:0000256" key="4">
    <source>
        <dbReference type="ARBA" id="ARBA00023163"/>
    </source>
</evidence>
<dbReference type="InterPro" id="IPR014284">
    <property type="entry name" value="RNA_pol_sigma-70_dom"/>
</dbReference>
<name>A0A840TQ85_9BACT</name>
<dbReference type="InterPro" id="IPR039425">
    <property type="entry name" value="RNA_pol_sigma-70-like"/>
</dbReference>
<dbReference type="Pfam" id="PF04542">
    <property type="entry name" value="Sigma70_r2"/>
    <property type="match status" value="1"/>
</dbReference>
<dbReference type="InterPro" id="IPR013325">
    <property type="entry name" value="RNA_pol_sigma_r2"/>
</dbReference>
<reference evidence="7 8" key="1">
    <citation type="submission" date="2020-08" db="EMBL/GenBank/DDBJ databases">
        <title>Genomic Encyclopedia of Type Strains, Phase IV (KMG-IV): sequencing the most valuable type-strain genomes for metagenomic binning, comparative biology and taxonomic classification.</title>
        <authorList>
            <person name="Goeker M."/>
        </authorList>
    </citation>
    <scope>NUCLEOTIDE SEQUENCE [LARGE SCALE GENOMIC DNA]</scope>
    <source>
        <strain evidence="7 8">DSM 105074</strain>
    </source>
</reference>